<accession>A0A835DYS5</accession>
<reference evidence="1" key="1">
    <citation type="submission" date="2020-07" db="EMBL/GenBank/DDBJ databases">
        <title>Genome sequence and genetic diversity analysis of an under-domesticated orphan crop, white fonio (Digitaria exilis).</title>
        <authorList>
            <person name="Bennetzen J.L."/>
            <person name="Chen S."/>
            <person name="Ma X."/>
            <person name="Wang X."/>
            <person name="Yssel A.E.J."/>
            <person name="Chaluvadi S.R."/>
            <person name="Johnson M."/>
            <person name="Gangashetty P."/>
            <person name="Hamidou F."/>
            <person name="Sanogo M.D."/>
            <person name="Zwaenepoel A."/>
            <person name="Wallace J."/>
            <person name="Van De Peer Y."/>
            <person name="Van Deynze A."/>
        </authorList>
    </citation>
    <scope>NUCLEOTIDE SEQUENCE</scope>
    <source>
        <tissue evidence="1">Leaves</tissue>
    </source>
</reference>
<sequence>MCQANKTTEAKALADTVLAATKGKAPYCLEACAKNVSSMADVLVDLPAKQDDMNAYLTAKNFRAKFKHEDPPIYEKDCRNKSSTADETLLANKFHDIWNVQVSTMDGSSHCFVLLSLLLLLLISTVDSSEAPAPTTTGLNNNDPQKLCLGASDRESCAKVIESIPGIQAANTAGNISDLCLHFAANKTTEAKALADTVLAATKGEAPYCLEACAKNVSSMADVLVDLPAKQDDMNAYLTAKNFRAKFKHEDPPICEKDCRNKSSTADETLLANKFHDIWNVVKVANSQIELMFPWPDGEDDDSDLA</sequence>
<proteinExistence type="predicted"/>
<organism evidence="1 2">
    <name type="scientific">Digitaria exilis</name>
    <dbReference type="NCBI Taxonomy" id="1010633"/>
    <lineage>
        <taxon>Eukaryota</taxon>
        <taxon>Viridiplantae</taxon>
        <taxon>Streptophyta</taxon>
        <taxon>Embryophyta</taxon>
        <taxon>Tracheophyta</taxon>
        <taxon>Spermatophyta</taxon>
        <taxon>Magnoliopsida</taxon>
        <taxon>Liliopsida</taxon>
        <taxon>Poales</taxon>
        <taxon>Poaceae</taxon>
        <taxon>PACMAD clade</taxon>
        <taxon>Panicoideae</taxon>
        <taxon>Panicodae</taxon>
        <taxon>Paniceae</taxon>
        <taxon>Anthephorinae</taxon>
        <taxon>Digitaria</taxon>
    </lineage>
</organism>
<dbReference type="EMBL" id="JACEFO010002535">
    <property type="protein sequence ID" value="KAF8656739.1"/>
    <property type="molecule type" value="Genomic_DNA"/>
</dbReference>
<keyword evidence="2" id="KW-1185">Reference proteome</keyword>
<gene>
    <name evidence="1" type="ORF">HU200_060531</name>
</gene>
<dbReference type="Proteomes" id="UP000636709">
    <property type="component" value="Unassembled WGS sequence"/>
</dbReference>
<evidence type="ECO:0008006" key="3">
    <source>
        <dbReference type="Google" id="ProtNLM"/>
    </source>
</evidence>
<protein>
    <recommendedName>
        <fullName evidence="3">Pectinesterase inhibitor domain-containing protein</fullName>
    </recommendedName>
</protein>
<evidence type="ECO:0000313" key="1">
    <source>
        <dbReference type="EMBL" id="KAF8656739.1"/>
    </source>
</evidence>
<comment type="caution">
    <text evidence="1">The sequence shown here is derived from an EMBL/GenBank/DDBJ whole genome shotgun (WGS) entry which is preliminary data.</text>
</comment>
<evidence type="ECO:0000313" key="2">
    <source>
        <dbReference type="Proteomes" id="UP000636709"/>
    </source>
</evidence>
<dbReference type="AlphaFoldDB" id="A0A835DYS5"/>
<name>A0A835DYS5_9POAL</name>
<dbReference type="OrthoDB" id="679567at2759"/>